<dbReference type="InterPro" id="IPR025272">
    <property type="entry name" value="SocA_Panacea"/>
</dbReference>
<gene>
    <name evidence="2" type="ORF">UR23_C0060G0008</name>
</gene>
<feature type="domain" description="Antitoxin SocA-like Panacea" evidence="1">
    <location>
        <begin position="29"/>
        <end position="142"/>
    </location>
</feature>
<sequence length="180" mass="20950">MVIPLTKIKAILLYFSNNTNTRYLGKIKLMKLFYFLDFMHVKEYGLPVTFDTYYHLEKGPIPTFIMNLVDEASEDGKLTLGDSILFHHPKNTKRMIQALPVRKFTEKDSQIFLDSELKILKKVCEKFYNTKTDEIIGISHKERSYIETKMSQVIPYSFAGKDSDSKFTEKEIELSVKISS</sequence>
<reference evidence="2 3" key="1">
    <citation type="journal article" date="2015" name="Nature">
        <title>rRNA introns, odd ribosomes, and small enigmatic genomes across a large radiation of phyla.</title>
        <authorList>
            <person name="Brown C.T."/>
            <person name="Hug L.A."/>
            <person name="Thomas B.C."/>
            <person name="Sharon I."/>
            <person name="Castelle C.J."/>
            <person name="Singh A."/>
            <person name="Wilkins M.J."/>
            <person name="Williams K.H."/>
            <person name="Banfield J.F."/>
        </authorList>
    </citation>
    <scope>NUCLEOTIDE SEQUENCE [LARGE SCALE GENOMIC DNA]</scope>
</reference>
<comment type="caution">
    <text evidence="2">The sequence shown here is derived from an EMBL/GenBank/DDBJ whole genome shotgun (WGS) entry which is preliminary data.</text>
</comment>
<evidence type="ECO:0000259" key="1">
    <source>
        <dbReference type="Pfam" id="PF13274"/>
    </source>
</evidence>
<dbReference type="Proteomes" id="UP000034349">
    <property type="component" value="Unassembled WGS sequence"/>
</dbReference>
<accession>A0A0F9YME1</accession>
<evidence type="ECO:0000313" key="2">
    <source>
        <dbReference type="EMBL" id="KKP32438.1"/>
    </source>
</evidence>
<organism evidence="2 3">
    <name type="scientific">Candidatus Roizmanbacteria bacterium GW2011_GWA2_32_13</name>
    <dbReference type="NCBI Taxonomy" id="1618475"/>
    <lineage>
        <taxon>Bacteria</taxon>
        <taxon>Candidatus Roizmaniibacteriota</taxon>
    </lineage>
</organism>
<evidence type="ECO:0000313" key="3">
    <source>
        <dbReference type="Proteomes" id="UP000034349"/>
    </source>
</evidence>
<protein>
    <recommendedName>
        <fullName evidence="1">Antitoxin SocA-like Panacea domain-containing protein</fullName>
    </recommendedName>
</protein>
<proteinExistence type="predicted"/>
<dbReference type="EMBL" id="LBOK01000060">
    <property type="protein sequence ID" value="KKP32438.1"/>
    <property type="molecule type" value="Genomic_DNA"/>
</dbReference>
<dbReference type="Pfam" id="PF13274">
    <property type="entry name" value="SocA_Panacea"/>
    <property type="match status" value="1"/>
</dbReference>
<dbReference type="AlphaFoldDB" id="A0A0F9YME1"/>
<name>A0A0F9YME1_9BACT</name>